<gene>
    <name evidence="6" type="primary">LOC108565478</name>
</gene>
<dbReference type="Gene3D" id="2.20.25.10">
    <property type="match status" value="1"/>
</dbReference>
<evidence type="ECO:0000313" key="6">
    <source>
        <dbReference type="RefSeq" id="XP_017780470.1"/>
    </source>
</evidence>
<dbReference type="Pfam" id="PF03966">
    <property type="entry name" value="Trm112p"/>
    <property type="match status" value="1"/>
</dbReference>
<dbReference type="PANTHER" id="PTHR12773">
    <property type="entry name" value="UPF0315 PROTEIN-RELATED"/>
    <property type="match status" value="1"/>
</dbReference>
<protein>
    <recommendedName>
        <fullName evidence="2">Multifunctional methyltransferase subunit TRM112-like protein</fullName>
    </recommendedName>
    <alternativeName>
        <fullName evidence="3">tRNA methyltransferase 112 homolog</fullName>
    </alternativeName>
</protein>
<evidence type="ECO:0000256" key="4">
    <source>
        <dbReference type="SAM" id="SignalP"/>
    </source>
</evidence>
<dbReference type="PANTHER" id="PTHR12773:SF0">
    <property type="entry name" value="MULTIFUNCTIONAL METHYLTRANSFERASE SUBUNIT TRM112-LIKE PROTEIN"/>
    <property type="match status" value="1"/>
</dbReference>
<dbReference type="CDD" id="cd21089">
    <property type="entry name" value="Trm112-like"/>
    <property type="match status" value="1"/>
</dbReference>
<sequence>MRLGLTPAFLVKIVSSVVLIPARSVHKSELVKMKLLTHNMLTSKSMKGVTVGYPLGINVVDIKVTEVDFNPEFISRIIPKLDWSVLWKAADTIGQLDDLPKELSQEYENDNDFLKKVHHVLLEVDIVNGELVCPETGRKFPINNGIPNMLLNEDEV</sequence>
<organism evidence="5 6">
    <name type="scientific">Nicrophorus vespilloides</name>
    <name type="common">Boreal carrion beetle</name>
    <dbReference type="NCBI Taxonomy" id="110193"/>
    <lineage>
        <taxon>Eukaryota</taxon>
        <taxon>Metazoa</taxon>
        <taxon>Ecdysozoa</taxon>
        <taxon>Arthropoda</taxon>
        <taxon>Hexapoda</taxon>
        <taxon>Insecta</taxon>
        <taxon>Pterygota</taxon>
        <taxon>Neoptera</taxon>
        <taxon>Endopterygota</taxon>
        <taxon>Coleoptera</taxon>
        <taxon>Polyphaga</taxon>
        <taxon>Staphyliniformia</taxon>
        <taxon>Silphidae</taxon>
        <taxon>Nicrophorinae</taxon>
        <taxon>Nicrophorus</taxon>
    </lineage>
</organism>
<reference evidence="6" key="1">
    <citation type="submission" date="2025-08" db="UniProtKB">
        <authorList>
            <consortium name="RefSeq"/>
        </authorList>
    </citation>
    <scope>IDENTIFICATION</scope>
    <source>
        <tissue evidence="6">Whole Larva</tissue>
    </source>
</reference>
<evidence type="ECO:0000256" key="1">
    <source>
        <dbReference type="ARBA" id="ARBA00007980"/>
    </source>
</evidence>
<accession>A0ABM1N0X0</accession>
<evidence type="ECO:0000313" key="5">
    <source>
        <dbReference type="Proteomes" id="UP000695000"/>
    </source>
</evidence>
<dbReference type="GeneID" id="108565478"/>
<comment type="similarity">
    <text evidence="1">Belongs to the TRM112 family.</text>
</comment>
<name>A0ABM1N0X0_NICVS</name>
<feature type="signal peptide" evidence="4">
    <location>
        <begin position="1"/>
        <end position="16"/>
    </location>
</feature>
<evidence type="ECO:0000256" key="2">
    <source>
        <dbReference type="ARBA" id="ARBA00019989"/>
    </source>
</evidence>
<keyword evidence="4" id="KW-0732">Signal</keyword>
<dbReference type="Proteomes" id="UP000695000">
    <property type="component" value="Unplaced"/>
</dbReference>
<proteinExistence type="inferred from homology"/>
<dbReference type="InterPro" id="IPR039127">
    <property type="entry name" value="Trm112"/>
</dbReference>
<evidence type="ECO:0000256" key="3">
    <source>
        <dbReference type="ARBA" id="ARBA00030516"/>
    </source>
</evidence>
<dbReference type="InterPro" id="IPR005651">
    <property type="entry name" value="Trm112-like"/>
</dbReference>
<dbReference type="RefSeq" id="XP_017780470.1">
    <property type="nucleotide sequence ID" value="XM_017924981.1"/>
</dbReference>
<keyword evidence="5" id="KW-1185">Reference proteome</keyword>
<feature type="chain" id="PRO_5045703868" description="Multifunctional methyltransferase subunit TRM112-like protein" evidence="4">
    <location>
        <begin position="17"/>
        <end position="156"/>
    </location>
</feature>
<dbReference type="SUPFAM" id="SSF158997">
    <property type="entry name" value="Trm112p-like"/>
    <property type="match status" value="1"/>
</dbReference>